<comment type="caution">
    <text evidence="3">The sequence shown here is derived from an EMBL/GenBank/DDBJ whole genome shotgun (WGS) entry which is preliminary data.</text>
</comment>
<dbReference type="SUPFAM" id="SSF55909">
    <property type="entry name" value="Pentein"/>
    <property type="match status" value="1"/>
</dbReference>
<dbReference type="PANTHER" id="PTHR30420">
    <property type="entry name" value="N-SUCCINYLARGININE DIHYDROLASE"/>
    <property type="match status" value="1"/>
</dbReference>
<keyword evidence="1" id="KW-0056">Arginine metabolism</keyword>
<protein>
    <submittedName>
        <fullName evidence="3">N-succinylarginine dihydrolase</fullName>
        <ecNumber evidence="3">3.5.3.23</ecNumber>
    </submittedName>
</protein>
<evidence type="ECO:0000313" key="4">
    <source>
        <dbReference type="Proteomes" id="UP000322699"/>
    </source>
</evidence>
<dbReference type="PANTHER" id="PTHR30420:SF2">
    <property type="entry name" value="N-SUCCINYLARGININE DIHYDROLASE"/>
    <property type="match status" value="1"/>
</dbReference>
<dbReference type="Pfam" id="PF04996">
    <property type="entry name" value="AstB"/>
    <property type="match status" value="1"/>
</dbReference>
<dbReference type="GO" id="GO:0009015">
    <property type="term" value="F:N-succinylarginine dihydrolase activity"/>
    <property type="evidence" value="ECO:0007669"/>
    <property type="project" value="UniProtKB-EC"/>
</dbReference>
<keyword evidence="4" id="KW-1185">Reference proteome</keyword>
<keyword evidence="2 3" id="KW-0378">Hydrolase</keyword>
<dbReference type="OrthoDB" id="248552at2"/>
<reference evidence="3 4" key="1">
    <citation type="submission" date="2019-08" db="EMBL/GenBank/DDBJ databases">
        <title>Deep-cultivation of Planctomycetes and their phenomic and genomic characterization uncovers novel biology.</title>
        <authorList>
            <person name="Wiegand S."/>
            <person name="Jogler M."/>
            <person name="Boedeker C."/>
            <person name="Pinto D."/>
            <person name="Vollmers J."/>
            <person name="Rivas-Marin E."/>
            <person name="Kohn T."/>
            <person name="Peeters S.H."/>
            <person name="Heuer A."/>
            <person name="Rast P."/>
            <person name="Oberbeckmann S."/>
            <person name="Bunk B."/>
            <person name="Jeske O."/>
            <person name="Meyerdierks A."/>
            <person name="Storesund J.E."/>
            <person name="Kallscheuer N."/>
            <person name="Luecker S."/>
            <person name="Lage O.M."/>
            <person name="Pohl T."/>
            <person name="Merkel B.J."/>
            <person name="Hornburger P."/>
            <person name="Mueller R.-W."/>
            <person name="Bruemmer F."/>
            <person name="Labrenz M."/>
            <person name="Spormann A.M."/>
            <person name="Op Den Camp H."/>
            <person name="Overmann J."/>
            <person name="Amann R."/>
            <person name="Jetten M.S.M."/>
            <person name="Mascher T."/>
            <person name="Medema M.H."/>
            <person name="Devos D.P."/>
            <person name="Kaster A.-K."/>
            <person name="Ovreas L."/>
            <person name="Rohde M."/>
            <person name="Galperin M.Y."/>
            <person name="Jogler C."/>
        </authorList>
    </citation>
    <scope>NUCLEOTIDE SEQUENCE [LARGE SCALE GENOMIC DNA]</scope>
    <source>
        <strain evidence="3 4">LF1</strain>
    </source>
</reference>
<evidence type="ECO:0000256" key="1">
    <source>
        <dbReference type="ARBA" id="ARBA00022503"/>
    </source>
</evidence>
<dbReference type="InterPro" id="IPR007079">
    <property type="entry name" value="SuccinylArg_d-Hdrlase_AstB"/>
</dbReference>
<dbReference type="RefSeq" id="WP_068265265.1">
    <property type="nucleotide sequence ID" value="NZ_LWSK01000082.1"/>
</dbReference>
<sequence>MNLIEIQIDRLVGPTHHFGGLGVGNLASAQHAGNVSNPKAAAIQGLQKMKQVADLGVPQYVLPPQPRPDLELVRKLGFNDPQHAFQEAPHVFSAAMSCSAMWTANAATVTPAIDSTSNLSTASIANLSASLHRSIEPDQTEIDLREILPQSISVQSAIPGGAAMRDEGAANHMRLFFGETPGINLFVYGDESPLPMKHWPRQTRLACQAIARRHQLIGDNTFFLKQHPAAIDAGAFHNDVVAMSHANVWIHHQFAYHDDGMVQRVERRAREMPGNDLVRIEVAESELPIDQAVKCYLFNSQIVAPISSDGAPVVFCPIQVQQCSAAKSLVDQWIGGGFFSAVHYVDLDQSMAGGGGPACLRLRVPMPSDQVDEMRTTARLDDSKYHRLCKIISEGYPSEITLRELTDANLIKQACRVTKQLHAELLGN</sequence>
<evidence type="ECO:0000313" key="3">
    <source>
        <dbReference type="EMBL" id="KAA1259994.1"/>
    </source>
</evidence>
<dbReference type="Gene3D" id="3.75.10.20">
    <property type="entry name" value="Succinylarginine dihydrolase"/>
    <property type="match status" value="1"/>
</dbReference>
<gene>
    <name evidence="3" type="primary">astB</name>
    <name evidence="3" type="ORF">LF1_25320</name>
</gene>
<dbReference type="AlphaFoldDB" id="A0A5B1CKZ0"/>
<dbReference type="EC" id="3.5.3.23" evidence="3"/>
<evidence type="ECO:0000256" key="2">
    <source>
        <dbReference type="ARBA" id="ARBA00022801"/>
    </source>
</evidence>
<dbReference type="EMBL" id="VRLW01000001">
    <property type="protein sequence ID" value="KAA1259994.1"/>
    <property type="molecule type" value="Genomic_DNA"/>
</dbReference>
<organism evidence="3 4">
    <name type="scientific">Rubripirellula obstinata</name>
    <dbReference type="NCBI Taxonomy" id="406547"/>
    <lineage>
        <taxon>Bacteria</taxon>
        <taxon>Pseudomonadati</taxon>
        <taxon>Planctomycetota</taxon>
        <taxon>Planctomycetia</taxon>
        <taxon>Pirellulales</taxon>
        <taxon>Pirellulaceae</taxon>
        <taxon>Rubripirellula</taxon>
    </lineage>
</organism>
<name>A0A5B1CKZ0_9BACT</name>
<dbReference type="GO" id="GO:0006525">
    <property type="term" value="P:arginine metabolic process"/>
    <property type="evidence" value="ECO:0007669"/>
    <property type="project" value="UniProtKB-KW"/>
</dbReference>
<accession>A0A5B1CKZ0</accession>
<dbReference type="InterPro" id="IPR037031">
    <property type="entry name" value="AstB_sf"/>
</dbReference>
<dbReference type="Proteomes" id="UP000322699">
    <property type="component" value="Unassembled WGS sequence"/>
</dbReference>
<proteinExistence type="predicted"/>